<protein>
    <recommendedName>
        <fullName evidence="4">Permease</fullName>
    </recommendedName>
</protein>
<evidence type="ECO:0008006" key="4">
    <source>
        <dbReference type="Google" id="ProtNLM"/>
    </source>
</evidence>
<feature type="transmembrane region" description="Helical" evidence="1">
    <location>
        <begin position="98"/>
        <end position="116"/>
    </location>
</feature>
<dbReference type="RefSeq" id="WP_210042880.1">
    <property type="nucleotide sequence ID" value="NZ_JAFFZW010000007.1"/>
</dbReference>
<feature type="transmembrane region" description="Helical" evidence="1">
    <location>
        <begin position="66"/>
        <end position="86"/>
    </location>
</feature>
<keyword evidence="1" id="KW-1133">Transmembrane helix</keyword>
<proteinExistence type="predicted"/>
<dbReference type="Proteomes" id="UP000673197">
    <property type="component" value="Unassembled WGS sequence"/>
</dbReference>
<dbReference type="EMBL" id="JAFFZW010000007">
    <property type="protein sequence ID" value="MBP0947283.1"/>
    <property type="molecule type" value="Genomic_DNA"/>
</dbReference>
<feature type="transmembrane region" description="Helical" evidence="1">
    <location>
        <begin position="187"/>
        <end position="209"/>
    </location>
</feature>
<evidence type="ECO:0000256" key="1">
    <source>
        <dbReference type="SAM" id="Phobius"/>
    </source>
</evidence>
<feature type="transmembrane region" description="Helical" evidence="1">
    <location>
        <begin position="250"/>
        <end position="273"/>
    </location>
</feature>
<evidence type="ECO:0000313" key="2">
    <source>
        <dbReference type="EMBL" id="MBP0947283.1"/>
    </source>
</evidence>
<keyword evidence="3" id="KW-1185">Reference proteome</keyword>
<feature type="transmembrane region" description="Helical" evidence="1">
    <location>
        <begin position="293"/>
        <end position="314"/>
    </location>
</feature>
<organism evidence="2 3">
    <name type="scientific">Pseudomonas alliivorans</name>
    <dbReference type="NCBI Taxonomy" id="2810613"/>
    <lineage>
        <taxon>Bacteria</taxon>
        <taxon>Pseudomonadati</taxon>
        <taxon>Pseudomonadota</taxon>
        <taxon>Gammaproteobacteria</taxon>
        <taxon>Pseudomonadales</taxon>
        <taxon>Pseudomonadaceae</taxon>
        <taxon>Pseudomonas</taxon>
    </lineage>
</organism>
<evidence type="ECO:0000313" key="3">
    <source>
        <dbReference type="Proteomes" id="UP000673197"/>
    </source>
</evidence>
<name>A0ABS4C9S4_9PSED</name>
<comment type="caution">
    <text evidence="2">The sequence shown here is derived from an EMBL/GenBank/DDBJ whole genome shotgun (WGS) entry which is preliminary data.</text>
</comment>
<accession>A0ABS4C9S4</accession>
<keyword evidence="1" id="KW-0472">Membrane</keyword>
<keyword evidence="1" id="KW-0812">Transmembrane</keyword>
<gene>
    <name evidence="2" type="ORF">JTJ32_18315</name>
</gene>
<sequence>MPGCLRCILASLVSFTHLWVMHSVGRLAVYATGTSGINARHGAASNHATDAELKENGLRPERHGQALCLAAVPLCAGIVFAITRAITEVWNGENLMPGFLYGCFIGVVLGIPLWLRSEAKGNNAKGRYLFNALIQALAAWVLAGASLNSLPLAIGRGIALGLLFSATIYGIQILCKSDNQSHPTKRAALYAVPLSGALTLGTTTILAFSGPDIGLSAFVMACLVGAFLSMLAGWPVLWFIERYLKTPLRYIAGGIVTGLLIWLCFTLENLVHAMHAMLSAGDHALPKSFLEGAVFFAFTGMLAGMVCTGIILGCERLGLNRRGSSLRP</sequence>
<reference evidence="2 3" key="1">
    <citation type="journal article" date="2022" name="Syst. Appl. Microbiol.">
        <title>Pseudomonas alliivorans sp. nov., a plant-pathogenic bacterium isolated from onion foliage in Georgia, USA.</title>
        <authorList>
            <person name="Zhao M."/>
            <person name="Tyson C."/>
            <person name="Chen H.C."/>
            <person name="Paudel S."/>
            <person name="Gitaitis R."/>
            <person name="Kvitko B."/>
            <person name="Dutta B."/>
        </authorList>
    </citation>
    <scope>NUCLEOTIDE SEQUENCE [LARGE SCALE GENOMIC DNA]</scope>
    <source>
        <strain evidence="2 3">20GA0068</strain>
    </source>
</reference>
<feature type="transmembrane region" description="Helical" evidence="1">
    <location>
        <begin position="153"/>
        <end position="175"/>
    </location>
</feature>
<feature type="transmembrane region" description="Helical" evidence="1">
    <location>
        <begin position="128"/>
        <end position="147"/>
    </location>
</feature>
<feature type="transmembrane region" description="Helical" evidence="1">
    <location>
        <begin position="215"/>
        <end position="238"/>
    </location>
</feature>